<name>A0A914BZV5_9BILA</name>
<dbReference type="FunFam" id="3.30.70.330:FF:000077">
    <property type="entry name" value="RNA-binding motif protein 24"/>
    <property type="match status" value="1"/>
</dbReference>
<accession>A0A914BZV5</accession>
<dbReference type="GO" id="GO:0030154">
    <property type="term" value="P:cell differentiation"/>
    <property type="evidence" value="ECO:0007669"/>
    <property type="project" value="UniProtKB-KW"/>
</dbReference>
<evidence type="ECO:0000256" key="7">
    <source>
        <dbReference type="ARBA" id="ARBA00023187"/>
    </source>
</evidence>
<dbReference type="PANTHER" id="PTHR48024">
    <property type="entry name" value="GEO13361P1-RELATED"/>
    <property type="match status" value="1"/>
</dbReference>
<keyword evidence="4" id="KW-0507">mRNA processing</keyword>
<evidence type="ECO:0000259" key="10">
    <source>
        <dbReference type="PROSITE" id="PS50102"/>
    </source>
</evidence>
<keyword evidence="8" id="KW-0539">Nucleus</keyword>
<dbReference type="InterPro" id="IPR050886">
    <property type="entry name" value="RNA-binding_reg"/>
</dbReference>
<feature type="domain" description="RRM" evidence="10">
    <location>
        <begin position="47"/>
        <end position="95"/>
    </location>
</feature>
<evidence type="ECO:0000256" key="1">
    <source>
        <dbReference type="ARBA" id="ARBA00004123"/>
    </source>
</evidence>
<dbReference type="SUPFAM" id="SSF54928">
    <property type="entry name" value="RNA-binding domain, RBD"/>
    <property type="match status" value="2"/>
</dbReference>
<evidence type="ECO:0000256" key="6">
    <source>
        <dbReference type="ARBA" id="ARBA00022884"/>
    </source>
</evidence>
<evidence type="ECO:0000256" key="4">
    <source>
        <dbReference type="ARBA" id="ARBA00022664"/>
    </source>
</evidence>
<dbReference type="GO" id="GO:0003730">
    <property type="term" value="F:mRNA 3'-UTR binding"/>
    <property type="evidence" value="ECO:0007669"/>
    <property type="project" value="TreeGrafter"/>
</dbReference>
<dbReference type="GO" id="GO:0006397">
    <property type="term" value="P:mRNA processing"/>
    <property type="evidence" value="ECO:0007669"/>
    <property type="project" value="UniProtKB-KW"/>
</dbReference>
<dbReference type="CDD" id="cd12384">
    <property type="entry name" value="RRM_RBM24_RBM38_like"/>
    <property type="match status" value="1"/>
</dbReference>
<organism evidence="11 12">
    <name type="scientific">Acrobeloides nanus</name>
    <dbReference type="NCBI Taxonomy" id="290746"/>
    <lineage>
        <taxon>Eukaryota</taxon>
        <taxon>Metazoa</taxon>
        <taxon>Ecdysozoa</taxon>
        <taxon>Nematoda</taxon>
        <taxon>Chromadorea</taxon>
        <taxon>Rhabditida</taxon>
        <taxon>Tylenchina</taxon>
        <taxon>Cephalobomorpha</taxon>
        <taxon>Cephaloboidea</taxon>
        <taxon>Cephalobidae</taxon>
        <taxon>Acrobeloides</taxon>
    </lineage>
</organism>
<comment type="subcellular location">
    <subcellularLocation>
        <location evidence="2">Cytoplasm</location>
    </subcellularLocation>
    <subcellularLocation>
        <location evidence="1">Nucleus</location>
    </subcellularLocation>
</comment>
<dbReference type="InterPro" id="IPR035979">
    <property type="entry name" value="RBD_domain_sf"/>
</dbReference>
<sequence length="370" mass="39608">MLPAALYSQLAAQSAALNDPLLQAASLAAFTSANDTTPTGSKDTTHTKIFVGGLPYHTTDKTLHDYFVKYGEIEEAVVITDRQTQKSRGYGFLKMALSSLKTRPIKSLVSILGSKDTTHTKIFVGGLPYHTTDKTLHDYFVKYGEIEEAVVITDRQTQKSRGYGFVTMKERADAEKACKDPNPIIDGRKANVNLAYLGAKPRNNVHLAALSTSLQNLPIQTQLQNLFPTARLGLPQLYLPAVSQAGSLFNPLAAAQLQAQLQPLSIAQTQLLQAQAAQAQLAASQASLTGTTLSSPQQQFDYTTLAALAASQNAAYSAVHHPTVSAASASLDQYAYTNPYNVNAAYAAQLNAQLVAASGASHSSLDNHRA</sequence>
<dbReference type="GO" id="GO:0005829">
    <property type="term" value="C:cytosol"/>
    <property type="evidence" value="ECO:0007669"/>
    <property type="project" value="TreeGrafter"/>
</dbReference>
<evidence type="ECO:0000313" key="11">
    <source>
        <dbReference type="Proteomes" id="UP000887540"/>
    </source>
</evidence>
<keyword evidence="5" id="KW-0221">Differentiation</keyword>
<dbReference type="Gene3D" id="3.30.70.330">
    <property type="match status" value="2"/>
</dbReference>
<keyword evidence="7" id="KW-0508">mRNA splicing</keyword>
<reference evidence="12" key="1">
    <citation type="submission" date="2022-11" db="UniProtKB">
        <authorList>
            <consortium name="WormBaseParasite"/>
        </authorList>
    </citation>
    <scope>IDENTIFICATION</scope>
</reference>
<keyword evidence="11" id="KW-1185">Reference proteome</keyword>
<dbReference type="Pfam" id="PF00076">
    <property type="entry name" value="RRM_1"/>
    <property type="match status" value="2"/>
</dbReference>
<dbReference type="InterPro" id="IPR012677">
    <property type="entry name" value="Nucleotide-bd_a/b_plait_sf"/>
</dbReference>
<evidence type="ECO:0000256" key="2">
    <source>
        <dbReference type="ARBA" id="ARBA00004496"/>
    </source>
</evidence>
<dbReference type="PROSITE" id="PS50102">
    <property type="entry name" value="RRM"/>
    <property type="match status" value="2"/>
</dbReference>
<dbReference type="Proteomes" id="UP000887540">
    <property type="component" value="Unplaced"/>
</dbReference>
<dbReference type="InterPro" id="IPR000504">
    <property type="entry name" value="RRM_dom"/>
</dbReference>
<evidence type="ECO:0000256" key="8">
    <source>
        <dbReference type="ARBA" id="ARBA00023242"/>
    </source>
</evidence>
<dbReference type="GO" id="GO:0005634">
    <property type="term" value="C:nucleus"/>
    <property type="evidence" value="ECO:0007669"/>
    <property type="project" value="UniProtKB-SubCell"/>
</dbReference>
<dbReference type="WBParaSite" id="ACRNAN_Path_1396.g5468.t2">
    <property type="protein sequence ID" value="ACRNAN_Path_1396.g5468.t2"/>
    <property type="gene ID" value="ACRNAN_Path_1396.g5468"/>
</dbReference>
<evidence type="ECO:0000313" key="12">
    <source>
        <dbReference type="WBParaSite" id="ACRNAN_Path_1396.g5468.t2"/>
    </source>
</evidence>
<dbReference type="PANTHER" id="PTHR48024:SF56">
    <property type="entry name" value="HETEROGENEOUS NUCLEAR RIBONUCLEOPROTEIN A0"/>
    <property type="match status" value="1"/>
</dbReference>
<keyword evidence="6 9" id="KW-0694">RNA-binding</keyword>
<dbReference type="AlphaFoldDB" id="A0A914BZV5"/>
<proteinExistence type="predicted"/>
<evidence type="ECO:0000256" key="5">
    <source>
        <dbReference type="ARBA" id="ARBA00022782"/>
    </source>
</evidence>
<dbReference type="SMART" id="SM00360">
    <property type="entry name" value="RRM"/>
    <property type="match status" value="2"/>
</dbReference>
<evidence type="ECO:0000256" key="9">
    <source>
        <dbReference type="PROSITE-ProRule" id="PRU00176"/>
    </source>
</evidence>
<protein>
    <submittedName>
        <fullName evidence="12">RRM domain-containing protein</fullName>
    </submittedName>
</protein>
<keyword evidence="3" id="KW-0963">Cytoplasm</keyword>
<feature type="domain" description="RRM" evidence="10">
    <location>
        <begin position="120"/>
        <end position="197"/>
    </location>
</feature>
<evidence type="ECO:0000256" key="3">
    <source>
        <dbReference type="ARBA" id="ARBA00022490"/>
    </source>
</evidence>
<dbReference type="GO" id="GO:0008380">
    <property type="term" value="P:RNA splicing"/>
    <property type="evidence" value="ECO:0007669"/>
    <property type="project" value="UniProtKB-KW"/>
</dbReference>